<evidence type="ECO:0000313" key="1">
    <source>
        <dbReference type="Proteomes" id="UP000887580"/>
    </source>
</evidence>
<accession>A0AC35FX90</accession>
<protein>
    <submittedName>
        <fullName evidence="2">ABC transmembrane type-1 domain-containing protein</fullName>
    </submittedName>
</protein>
<dbReference type="Proteomes" id="UP000887580">
    <property type="component" value="Unplaced"/>
</dbReference>
<name>A0AC35FX90_9BILA</name>
<proteinExistence type="predicted"/>
<evidence type="ECO:0000313" key="2">
    <source>
        <dbReference type="WBParaSite" id="PS1159_v2.g21916.t1"/>
    </source>
</evidence>
<sequence length="599" mass="67280">GGQKARVALARAVYQASDLYILDDTLSAVDSHVGTHIFQNVIGNDGILKGKTRIFALNSINFLSKCDKIIVLKEGNLVDFGTFDELNARKNEAFVELVKELKYKEEHQDDEIDDIETAASVQSQKRNKSSSSKDTKSTPLLETDLKKGKLIKDEKISSEKVAIKIYFGYLKAFGLKLAFGYFIILFIVRTFVESYSQIWMAKWSSNLVNGTKENIENLKIYGFLSISSSIIIGAAFLLIAFGAANASTRLFENLFFSLLRSPITFFDSTPMGRILTRISSDIEQIDFVIPQAIRFLAKLIADCVFYSTLAIYILPELGLFIIPAAYLIANVLTYFTKICVSMRRLWSASSSIITSHTQESYVGATTIRIFGAQKEYCQKMINYTKKIGESKFAVRIACRWSQLIMELIISIFSSVFIISAMYFGHIGILSSSSVALVVSTGTMLKGYFGDIIRETIALESNAVSVERVQEYVENEHEAEWTSSSPPDSNWPTKGHIKLKNFSLRYQPNLPLVLKRLNLEIKSATAAVDIETDHLIQESIRTLFSKCTILTIAHRLNTIMDYDKVLVMDFGEIKEFDSPQKLLSKKDSLFYSLASQAKIV</sequence>
<organism evidence="1 2">
    <name type="scientific">Panagrolaimus sp. PS1159</name>
    <dbReference type="NCBI Taxonomy" id="55785"/>
    <lineage>
        <taxon>Eukaryota</taxon>
        <taxon>Metazoa</taxon>
        <taxon>Ecdysozoa</taxon>
        <taxon>Nematoda</taxon>
        <taxon>Chromadorea</taxon>
        <taxon>Rhabditida</taxon>
        <taxon>Tylenchina</taxon>
        <taxon>Panagrolaimomorpha</taxon>
        <taxon>Panagrolaimoidea</taxon>
        <taxon>Panagrolaimidae</taxon>
        <taxon>Panagrolaimus</taxon>
    </lineage>
</organism>
<reference evidence="2" key="1">
    <citation type="submission" date="2022-11" db="UniProtKB">
        <authorList>
            <consortium name="WormBaseParasite"/>
        </authorList>
    </citation>
    <scope>IDENTIFICATION</scope>
</reference>
<dbReference type="WBParaSite" id="PS1159_v2.g21916.t1">
    <property type="protein sequence ID" value="PS1159_v2.g21916.t1"/>
    <property type="gene ID" value="PS1159_v2.g21916"/>
</dbReference>